<name>A0A9W6YL63_9STRA</name>
<accession>A0A9W6YL63</accession>
<evidence type="ECO:0000256" key="1">
    <source>
        <dbReference type="SAM" id="MobiDB-lite"/>
    </source>
</evidence>
<keyword evidence="3" id="KW-1185">Reference proteome</keyword>
<evidence type="ECO:0000313" key="3">
    <source>
        <dbReference type="Proteomes" id="UP001165121"/>
    </source>
</evidence>
<dbReference type="Proteomes" id="UP001165121">
    <property type="component" value="Unassembled WGS sequence"/>
</dbReference>
<feature type="compositionally biased region" description="Basic and acidic residues" evidence="1">
    <location>
        <begin position="33"/>
        <end position="63"/>
    </location>
</feature>
<feature type="region of interest" description="Disordered" evidence="1">
    <location>
        <begin position="1"/>
        <end position="146"/>
    </location>
</feature>
<gene>
    <name evidence="2" type="ORF">Pfra01_002883800</name>
</gene>
<evidence type="ECO:0000313" key="2">
    <source>
        <dbReference type="EMBL" id="GMF82238.1"/>
    </source>
</evidence>
<sequence length="146" mass="15264">MAGSGSRKKEGRRQLAGSGPSRQSRRVANLGVEPHRSLEDVERDARKANAERPKAAKEAKEVSAQEGVTSESAVQDAHQVAKSGGQEMAPEGADVSMSADSNLCLDDEDKSVPDASAPVSVGGADVVESPLGGRVRRDEEAPVWSS</sequence>
<organism evidence="2 3">
    <name type="scientific">Phytophthora fragariaefolia</name>
    <dbReference type="NCBI Taxonomy" id="1490495"/>
    <lineage>
        <taxon>Eukaryota</taxon>
        <taxon>Sar</taxon>
        <taxon>Stramenopiles</taxon>
        <taxon>Oomycota</taxon>
        <taxon>Peronosporomycetes</taxon>
        <taxon>Peronosporales</taxon>
        <taxon>Peronosporaceae</taxon>
        <taxon>Phytophthora</taxon>
    </lineage>
</organism>
<reference evidence="2" key="1">
    <citation type="submission" date="2023-04" db="EMBL/GenBank/DDBJ databases">
        <title>Phytophthora fragariaefolia NBRC 109709.</title>
        <authorList>
            <person name="Ichikawa N."/>
            <person name="Sato H."/>
            <person name="Tonouchi N."/>
        </authorList>
    </citation>
    <scope>NUCLEOTIDE SEQUENCE</scope>
    <source>
        <strain evidence="2">NBRC 109709</strain>
    </source>
</reference>
<dbReference type="AlphaFoldDB" id="A0A9W6YL63"/>
<comment type="caution">
    <text evidence="2">The sequence shown here is derived from an EMBL/GenBank/DDBJ whole genome shotgun (WGS) entry which is preliminary data.</text>
</comment>
<proteinExistence type="predicted"/>
<dbReference type="EMBL" id="BSXT01010941">
    <property type="protein sequence ID" value="GMF82238.1"/>
    <property type="molecule type" value="Genomic_DNA"/>
</dbReference>
<protein>
    <submittedName>
        <fullName evidence="2">Unnamed protein product</fullName>
    </submittedName>
</protein>